<dbReference type="OrthoDB" id="2691835at2"/>
<dbReference type="EMBL" id="FORR01000004">
    <property type="protein sequence ID" value="SFJ07092.1"/>
    <property type="molecule type" value="Genomic_DNA"/>
</dbReference>
<gene>
    <name evidence="1" type="ORF">SAMN05421852_10492</name>
</gene>
<dbReference type="Pfam" id="PF14038">
    <property type="entry name" value="YqzE"/>
    <property type="match status" value="1"/>
</dbReference>
<organism evidence="1 2">
    <name type="scientific">Thermoflavimicrobium dichotomicum</name>
    <dbReference type="NCBI Taxonomy" id="46223"/>
    <lineage>
        <taxon>Bacteria</taxon>
        <taxon>Bacillati</taxon>
        <taxon>Bacillota</taxon>
        <taxon>Bacilli</taxon>
        <taxon>Bacillales</taxon>
        <taxon>Thermoactinomycetaceae</taxon>
        <taxon>Thermoflavimicrobium</taxon>
    </lineage>
</organism>
<evidence type="ECO:0000313" key="1">
    <source>
        <dbReference type="EMBL" id="SFJ07092.1"/>
    </source>
</evidence>
<name>A0A1I3ND50_9BACL</name>
<dbReference type="AlphaFoldDB" id="A0A1I3ND50"/>
<dbReference type="STRING" id="46223.SAMN05421852_10492"/>
<accession>A0A1I3ND50</accession>
<reference evidence="1 2" key="1">
    <citation type="submission" date="2016-10" db="EMBL/GenBank/DDBJ databases">
        <authorList>
            <person name="de Groot N.N."/>
        </authorList>
    </citation>
    <scope>NUCLEOTIDE SEQUENCE [LARGE SCALE GENOMIC DNA]</scope>
    <source>
        <strain evidence="1 2">DSM 44778</strain>
    </source>
</reference>
<dbReference type="Proteomes" id="UP000199545">
    <property type="component" value="Unassembled WGS sequence"/>
</dbReference>
<proteinExistence type="predicted"/>
<evidence type="ECO:0000313" key="2">
    <source>
        <dbReference type="Proteomes" id="UP000199545"/>
    </source>
</evidence>
<dbReference type="InterPro" id="IPR025622">
    <property type="entry name" value="YqzE"/>
</dbReference>
<keyword evidence="2" id="KW-1185">Reference proteome</keyword>
<protein>
    <submittedName>
        <fullName evidence="1">YqzE-like protein</fullName>
    </submittedName>
</protein>
<sequence>MSFKEWISYLLGRMIWYMETPKQERKETKQSQKELWSVRWFGLIPFSIKMYVTKQRSRIRGG</sequence>
<dbReference type="RefSeq" id="WP_093228839.1">
    <property type="nucleotide sequence ID" value="NZ_FORR01000004.1"/>
</dbReference>